<accession>A0A1I8I410</accession>
<feature type="compositionally biased region" description="Gly residues" evidence="5">
    <location>
        <begin position="943"/>
        <end position="960"/>
    </location>
</feature>
<evidence type="ECO:0000256" key="3">
    <source>
        <dbReference type="ARBA" id="ARBA00023212"/>
    </source>
</evidence>
<evidence type="ECO:0000256" key="5">
    <source>
        <dbReference type="SAM" id="MobiDB-lite"/>
    </source>
</evidence>
<comment type="similarity">
    <text evidence="4">Belongs to the CEP135/TSGA10 family.</text>
</comment>
<dbReference type="WBParaSite" id="maker-uti_cns_0009849-snap-gene-0.4-mRNA-1">
    <property type="protein sequence ID" value="maker-uti_cns_0009849-snap-gene-0.4-mRNA-1"/>
    <property type="gene ID" value="maker-uti_cns_0009849-snap-gene-0.4"/>
</dbReference>
<feature type="compositionally biased region" description="Basic and acidic residues" evidence="5">
    <location>
        <begin position="612"/>
        <end position="625"/>
    </location>
</feature>
<evidence type="ECO:0000313" key="7">
    <source>
        <dbReference type="WBParaSite" id="maker-uti_cns_0009849-snap-gene-0.4-mRNA-1"/>
    </source>
</evidence>
<feature type="compositionally biased region" description="Basic and acidic residues" evidence="5">
    <location>
        <begin position="901"/>
        <end position="942"/>
    </location>
</feature>
<feature type="compositionally biased region" description="Low complexity" evidence="5">
    <location>
        <begin position="238"/>
        <end position="261"/>
    </location>
</feature>
<protein>
    <submittedName>
        <fullName evidence="7">Centrosomal protein of 162 kDa</fullName>
    </submittedName>
</protein>
<dbReference type="PANTHER" id="PTHR20544:SF0">
    <property type="entry name" value="NUCLEOPROTEIN TPR_MLP1 DOMAIN-CONTAINING PROTEIN"/>
    <property type="match status" value="1"/>
</dbReference>
<evidence type="ECO:0000313" key="6">
    <source>
        <dbReference type="Proteomes" id="UP000095280"/>
    </source>
</evidence>
<name>A0A1I8I410_9PLAT</name>
<evidence type="ECO:0000256" key="2">
    <source>
        <dbReference type="ARBA" id="ARBA00022490"/>
    </source>
</evidence>
<dbReference type="AlphaFoldDB" id="A0A1I8I410"/>
<feature type="region of interest" description="Disordered" evidence="5">
    <location>
        <begin position="99"/>
        <end position="142"/>
    </location>
</feature>
<organism evidence="6 7">
    <name type="scientific">Macrostomum lignano</name>
    <dbReference type="NCBI Taxonomy" id="282301"/>
    <lineage>
        <taxon>Eukaryota</taxon>
        <taxon>Metazoa</taxon>
        <taxon>Spiralia</taxon>
        <taxon>Lophotrochozoa</taxon>
        <taxon>Platyhelminthes</taxon>
        <taxon>Rhabditophora</taxon>
        <taxon>Macrostomorpha</taxon>
        <taxon>Macrostomida</taxon>
        <taxon>Macrostomidae</taxon>
        <taxon>Macrostomum</taxon>
    </lineage>
</organism>
<keyword evidence="3" id="KW-0206">Cytoskeleton</keyword>
<keyword evidence="2" id="KW-0963">Cytoplasm</keyword>
<keyword evidence="6" id="KW-1185">Reference proteome</keyword>
<evidence type="ECO:0000256" key="1">
    <source>
        <dbReference type="ARBA" id="ARBA00004114"/>
    </source>
</evidence>
<feature type="compositionally biased region" description="Basic and acidic residues" evidence="5">
    <location>
        <begin position="118"/>
        <end position="133"/>
    </location>
</feature>
<dbReference type="PANTHER" id="PTHR20544">
    <property type="entry name" value="CENTROSOMAL PROTEIN CEP135"/>
    <property type="match status" value="1"/>
</dbReference>
<dbReference type="InterPro" id="IPR051877">
    <property type="entry name" value="Centriole_BasalBody_StrucProt"/>
</dbReference>
<feature type="region of interest" description="Disordered" evidence="5">
    <location>
        <begin position="229"/>
        <end position="326"/>
    </location>
</feature>
<sequence>MSAAEVEAAADAAARCPSPERLIGQIDALNRRNHELERTLAGLQHRLGVERRAEIDLDLANQRLSGELETVDKLAQRLEAEKAEALKAADAEIANANMERDRAQQRAAAAESRCTQLDQDRKKLQDSLNDTKKQAASSTMDNRQLQELIAQQQADKKRLTQRIEKLTANERELVLEIERLRRKGSGANGTTGGKKASAATTSKIEQYLKGIEEDRDYWKHEAEELNKMLRTPAVLNGSRSSSPTRLSRTPSKTRLSSPSKPAKTAGGGKSGARKSTEPTLSKGLADAEPSRYASTRSRARSPPTRDRPSANNGGVGSASDDSELLRVKRERDELQALLDKFERHMAEIQGNVRVLTQERDQLSRLLDDTNDELHRARRELLASPSQPKVSLAAQAVLKRVETERDDALADLRRMMTERDSLRERLKVATETALSDKARLEQRIEDLQNAARKTATERDDLGTRSAQLRQRCQELEDQTKQLQRGLAERTEELSNERAISNQQRMQAEAAQRTGRQLEADLLQAQDAANLLQDRCITLEREIKALRDDQAQMRTAMANLDYEKDSLEGVLRERTDRARALEDELKAKEAQAGDLRTQLHHAEYQLGRAQDQLAAREKELRQSRKSGEATQNDLAAEKRRVEALQREVARLQDDLQALARDNSSLQAELQETVQEREQFKHKAQDYVAEVRRVEELLSQKERERSDLLEQYRLLTAESDKYQAEAHQLESDASSLRLELSAKDADCKRLREKLEQAESDLQDNRRSINSYELQVANLSRSVSDLEDSLRQQQCEREEVLKDLSALRDLCAKLESSKDQAQRQLTSKALDADQLAGQLDDLQHENDLLREQLLAEQDAKKSLETVLSASREKEFQTQLDSQERHAELSMLRERLELGETKLEQQGRELTRLRSRSSELESEVERLTRQLSSERFERERLASELRRSGGGSGGGGGGGGAGLYGSHGALYRPDSRGNASPSRTGILKSPTPRSHSPSAGRYD</sequence>
<dbReference type="Proteomes" id="UP000095280">
    <property type="component" value="Unplaced"/>
</dbReference>
<dbReference type="GO" id="GO:0005814">
    <property type="term" value="C:centriole"/>
    <property type="evidence" value="ECO:0007669"/>
    <property type="project" value="UniProtKB-SubCell"/>
</dbReference>
<evidence type="ECO:0000256" key="4">
    <source>
        <dbReference type="ARBA" id="ARBA00038123"/>
    </source>
</evidence>
<reference evidence="7" key="1">
    <citation type="submission" date="2016-11" db="UniProtKB">
        <authorList>
            <consortium name="WormBaseParasite"/>
        </authorList>
    </citation>
    <scope>IDENTIFICATION</scope>
</reference>
<feature type="region of interest" description="Disordered" evidence="5">
    <location>
        <begin position="901"/>
        <end position="998"/>
    </location>
</feature>
<comment type="subcellular location">
    <subcellularLocation>
        <location evidence="1">Cytoplasm</location>
        <location evidence="1">Cytoskeleton</location>
        <location evidence="1">Microtubule organizing center</location>
        <location evidence="1">Centrosome</location>
        <location evidence="1">Centriole</location>
    </subcellularLocation>
</comment>
<feature type="region of interest" description="Disordered" evidence="5">
    <location>
        <begin position="609"/>
        <end position="632"/>
    </location>
</feature>
<proteinExistence type="inferred from homology"/>
<dbReference type="Gene3D" id="1.10.287.1490">
    <property type="match status" value="1"/>
</dbReference>
<feature type="compositionally biased region" description="Low complexity" evidence="5">
    <location>
        <begin position="290"/>
        <end position="302"/>
    </location>
</feature>